<evidence type="ECO:0000313" key="9">
    <source>
        <dbReference type="EMBL" id="RGB79755.1"/>
    </source>
</evidence>
<dbReference type="InterPro" id="IPR045621">
    <property type="entry name" value="BPD_transp_1_N"/>
</dbReference>
<keyword evidence="6 7" id="KW-0472">Membrane</keyword>
<protein>
    <submittedName>
        <fullName evidence="9">ABC transporter permease</fullName>
    </submittedName>
</protein>
<evidence type="ECO:0000256" key="2">
    <source>
        <dbReference type="ARBA" id="ARBA00022448"/>
    </source>
</evidence>
<name>A0A3E2TPC8_9FIRM</name>
<dbReference type="Gene3D" id="1.10.3720.10">
    <property type="entry name" value="MetI-like"/>
    <property type="match status" value="1"/>
</dbReference>
<dbReference type="AlphaFoldDB" id="A0A3E2TPC8"/>
<comment type="similarity">
    <text evidence="7">Belongs to the binding-protein-dependent transport system permease family.</text>
</comment>
<organism evidence="9 10">
    <name type="scientific">Coprococcus catus</name>
    <dbReference type="NCBI Taxonomy" id="116085"/>
    <lineage>
        <taxon>Bacteria</taxon>
        <taxon>Bacillati</taxon>
        <taxon>Bacillota</taxon>
        <taxon>Clostridia</taxon>
        <taxon>Lachnospirales</taxon>
        <taxon>Lachnospiraceae</taxon>
        <taxon>Coprococcus</taxon>
    </lineage>
</organism>
<evidence type="ECO:0000313" key="10">
    <source>
        <dbReference type="Proteomes" id="UP000260773"/>
    </source>
</evidence>
<dbReference type="PANTHER" id="PTHR43163">
    <property type="entry name" value="DIPEPTIDE TRANSPORT SYSTEM PERMEASE PROTEIN DPPB-RELATED"/>
    <property type="match status" value="1"/>
</dbReference>
<evidence type="ECO:0000256" key="3">
    <source>
        <dbReference type="ARBA" id="ARBA00022475"/>
    </source>
</evidence>
<keyword evidence="4 7" id="KW-0812">Transmembrane</keyword>
<dbReference type="CDD" id="cd06261">
    <property type="entry name" value="TM_PBP2"/>
    <property type="match status" value="1"/>
</dbReference>
<dbReference type="GO" id="GO:0005886">
    <property type="term" value="C:plasma membrane"/>
    <property type="evidence" value="ECO:0007669"/>
    <property type="project" value="UniProtKB-SubCell"/>
</dbReference>
<feature type="transmembrane region" description="Helical" evidence="7">
    <location>
        <begin position="235"/>
        <end position="261"/>
    </location>
</feature>
<comment type="caution">
    <text evidence="9">The sequence shown here is derived from an EMBL/GenBank/DDBJ whole genome shotgun (WGS) entry which is preliminary data.</text>
</comment>
<feature type="transmembrane region" description="Helical" evidence="7">
    <location>
        <begin position="140"/>
        <end position="162"/>
    </location>
</feature>
<evidence type="ECO:0000256" key="5">
    <source>
        <dbReference type="ARBA" id="ARBA00022989"/>
    </source>
</evidence>
<dbReference type="GO" id="GO:0071916">
    <property type="term" value="F:dipeptide transmembrane transporter activity"/>
    <property type="evidence" value="ECO:0007669"/>
    <property type="project" value="TreeGrafter"/>
</dbReference>
<keyword evidence="2 7" id="KW-0813">Transport</keyword>
<dbReference type="Pfam" id="PF00528">
    <property type="entry name" value="BPD_transp_1"/>
    <property type="match status" value="1"/>
</dbReference>
<feature type="transmembrane region" description="Helical" evidence="7">
    <location>
        <begin position="281"/>
        <end position="304"/>
    </location>
</feature>
<accession>A0A3E2TPC8</accession>
<dbReference type="Proteomes" id="UP000260773">
    <property type="component" value="Unassembled WGS sequence"/>
</dbReference>
<dbReference type="InterPro" id="IPR035906">
    <property type="entry name" value="MetI-like_sf"/>
</dbReference>
<proteinExistence type="inferred from homology"/>
<feature type="transmembrane region" description="Helical" evidence="7">
    <location>
        <begin position="95"/>
        <end position="119"/>
    </location>
</feature>
<evidence type="ECO:0000256" key="7">
    <source>
        <dbReference type="RuleBase" id="RU363032"/>
    </source>
</evidence>
<dbReference type="RefSeq" id="WP_117528410.1">
    <property type="nucleotide sequence ID" value="NZ_JAQCWV010000023.1"/>
</dbReference>
<dbReference type="PANTHER" id="PTHR43163:SF6">
    <property type="entry name" value="DIPEPTIDE TRANSPORT SYSTEM PERMEASE PROTEIN DPPB-RELATED"/>
    <property type="match status" value="1"/>
</dbReference>
<dbReference type="InterPro" id="IPR000515">
    <property type="entry name" value="MetI-like"/>
</dbReference>
<reference evidence="9 10" key="1">
    <citation type="submission" date="2018-08" db="EMBL/GenBank/DDBJ databases">
        <title>A genome reference for cultivated species of the human gut microbiota.</title>
        <authorList>
            <person name="Zou Y."/>
            <person name="Xue W."/>
            <person name="Luo G."/>
        </authorList>
    </citation>
    <scope>NUCLEOTIDE SEQUENCE [LARGE SCALE GENOMIC DNA]</scope>
    <source>
        <strain evidence="9 10">AF45-17</strain>
    </source>
</reference>
<feature type="transmembrane region" description="Helical" evidence="7">
    <location>
        <begin position="182"/>
        <end position="200"/>
    </location>
</feature>
<comment type="subcellular location">
    <subcellularLocation>
        <location evidence="1 7">Cell membrane</location>
        <topology evidence="1 7">Multi-pass membrane protein</topology>
    </subcellularLocation>
</comment>
<sequence>MKYFIKKIITLIITLLFISLLTFTAFSVIPGDAAISKLGVDASPEAIARVRAEYELDQPVMTRYVHWLEKALHGDFGRSYKYDTMTVTQLLKSRLPVTILLAVMSFVIIVVIALPLGMLSARFAGKWLDVLINQLTQITMAIPSFFLGIILTYIFGLVFKVFQPGGYVSMEEDMKGCIEYLVLPAVAVALPKIAMVVKYLRNSVLSEMKKDYVRTAYSKGNSVNQVLYGHVLRNALIPVITFVAMVVAEILAGSLVIEQVFSIPGMGRLMITSISTRDYPVVQAAVLYITSIVVIINFLVDVLYQLADPRVRTA</sequence>
<feature type="domain" description="ABC transmembrane type-1" evidence="8">
    <location>
        <begin position="95"/>
        <end position="300"/>
    </location>
</feature>
<evidence type="ECO:0000256" key="4">
    <source>
        <dbReference type="ARBA" id="ARBA00022692"/>
    </source>
</evidence>
<dbReference type="PROSITE" id="PS50928">
    <property type="entry name" value="ABC_TM1"/>
    <property type="match status" value="1"/>
</dbReference>
<gene>
    <name evidence="9" type="ORF">DW070_08990</name>
</gene>
<evidence type="ECO:0000259" key="8">
    <source>
        <dbReference type="PROSITE" id="PS50928"/>
    </source>
</evidence>
<keyword evidence="3" id="KW-1003">Cell membrane</keyword>
<evidence type="ECO:0000256" key="1">
    <source>
        <dbReference type="ARBA" id="ARBA00004651"/>
    </source>
</evidence>
<dbReference type="EMBL" id="QVEP01000019">
    <property type="protein sequence ID" value="RGB79755.1"/>
    <property type="molecule type" value="Genomic_DNA"/>
</dbReference>
<dbReference type="SUPFAM" id="SSF161098">
    <property type="entry name" value="MetI-like"/>
    <property type="match status" value="1"/>
</dbReference>
<keyword evidence="5 7" id="KW-1133">Transmembrane helix</keyword>
<dbReference type="Pfam" id="PF19300">
    <property type="entry name" value="BPD_transp_1_N"/>
    <property type="match status" value="1"/>
</dbReference>
<evidence type="ECO:0000256" key="6">
    <source>
        <dbReference type="ARBA" id="ARBA00023136"/>
    </source>
</evidence>